<dbReference type="EMBL" id="JACDUU010000008">
    <property type="protein sequence ID" value="MBA2872703.1"/>
    <property type="molecule type" value="Genomic_DNA"/>
</dbReference>
<feature type="transmembrane region" description="Helical" evidence="8">
    <location>
        <begin position="118"/>
        <end position="144"/>
    </location>
</feature>
<evidence type="ECO:0000256" key="1">
    <source>
        <dbReference type="ARBA" id="ARBA00004651"/>
    </source>
</evidence>
<feature type="transmembrane region" description="Helical" evidence="8">
    <location>
        <begin position="190"/>
        <end position="208"/>
    </location>
</feature>
<dbReference type="CDD" id="cd17474">
    <property type="entry name" value="MFS_YfmO_like"/>
    <property type="match status" value="1"/>
</dbReference>
<protein>
    <submittedName>
        <fullName evidence="10">ACDE family multidrug resistance protein</fullName>
    </submittedName>
</protein>
<feature type="transmembrane region" description="Helical" evidence="8">
    <location>
        <begin position="25"/>
        <end position="48"/>
    </location>
</feature>
<name>A0A7V9Z260_9BACL</name>
<keyword evidence="11" id="KW-1185">Reference proteome</keyword>
<feature type="transmembrane region" description="Helical" evidence="8">
    <location>
        <begin position="60"/>
        <end position="80"/>
    </location>
</feature>
<feature type="transmembrane region" description="Helical" evidence="8">
    <location>
        <begin position="327"/>
        <end position="349"/>
    </location>
</feature>
<feature type="transmembrane region" description="Helical" evidence="8">
    <location>
        <begin position="390"/>
        <end position="410"/>
    </location>
</feature>
<accession>A0A7V9Z260</accession>
<dbReference type="PROSITE" id="PS00217">
    <property type="entry name" value="SUGAR_TRANSPORT_2"/>
    <property type="match status" value="1"/>
</dbReference>
<dbReference type="InterPro" id="IPR036259">
    <property type="entry name" value="MFS_trans_sf"/>
</dbReference>
<dbReference type="GO" id="GO:0022857">
    <property type="term" value="F:transmembrane transporter activity"/>
    <property type="evidence" value="ECO:0007669"/>
    <property type="project" value="InterPro"/>
</dbReference>
<keyword evidence="5 8" id="KW-0812">Transmembrane</keyword>
<dbReference type="PROSITE" id="PS50850">
    <property type="entry name" value="MFS"/>
    <property type="match status" value="1"/>
</dbReference>
<evidence type="ECO:0000256" key="6">
    <source>
        <dbReference type="ARBA" id="ARBA00022989"/>
    </source>
</evidence>
<keyword evidence="3" id="KW-0813">Transport</keyword>
<comment type="subcellular location">
    <subcellularLocation>
        <location evidence="1">Cell membrane</location>
        <topology evidence="1">Multi-pass membrane protein</topology>
    </subcellularLocation>
</comment>
<feature type="transmembrane region" description="Helical" evidence="8">
    <location>
        <begin position="361"/>
        <end position="384"/>
    </location>
</feature>
<dbReference type="InterPro" id="IPR005829">
    <property type="entry name" value="Sugar_transporter_CS"/>
</dbReference>
<comment type="similarity">
    <text evidence="2">Belongs to the major facilitator superfamily. TCR/Tet family.</text>
</comment>
<dbReference type="RefSeq" id="WP_181538459.1">
    <property type="nucleotide sequence ID" value="NZ_JACDUU010000008.1"/>
</dbReference>
<dbReference type="PANTHER" id="PTHR43124:SF3">
    <property type="entry name" value="CHLORAMPHENICOL EFFLUX PUMP RV0191"/>
    <property type="match status" value="1"/>
</dbReference>
<proteinExistence type="inferred from homology"/>
<dbReference type="PANTHER" id="PTHR43124">
    <property type="entry name" value="PURINE EFFLUX PUMP PBUE"/>
    <property type="match status" value="1"/>
</dbReference>
<feature type="transmembrane region" description="Helical" evidence="8">
    <location>
        <begin position="272"/>
        <end position="290"/>
    </location>
</feature>
<dbReference type="GO" id="GO:0005886">
    <property type="term" value="C:plasma membrane"/>
    <property type="evidence" value="ECO:0007669"/>
    <property type="project" value="UniProtKB-SubCell"/>
</dbReference>
<evidence type="ECO:0000259" key="9">
    <source>
        <dbReference type="PROSITE" id="PS50850"/>
    </source>
</evidence>
<dbReference type="Proteomes" id="UP000580891">
    <property type="component" value="Unassembled WGS sequence"/>
</dbReference>
<evidence type="ECO:0000256" key="8">
    <source>
        <dbReference type="SAM" id="Phobius"/>
    </source>
</evidence>
<feature type="transmembrane region" description="Helical" evidence="8">
    <location>
        <begin position="92"/>
        <end position="112"/>
    </location>
</feature>
<dbReference type="Gene3D" id="1.20.1250.20">
    <property type="entry name" value="MFS general substrate transporter like domains"/>
    <property type="match status" value="1"/>
</dbReference>
<feature type="transmembrane region" description="Helical" evidence="8">
    <location>
        <begin position="302"/>
        <end position="321"/>
    </location>
</feature>
<dbReference type="SUPFAM" id="SSF103473">
    <property type="entry name" value="MFS general substrate transporter"/>
    <property type="match status" value="1"/>
</dbReference>
<dbReference type="PRINTS" id="PR01035">
    <property type="entry name" value="TCRTETA"/>
</dbReference>
<keyword evidence="7 8" id="KW-0472">Membrane</keyword>
<keyword evidence="4" id="KW-1003">Cell membrane</keyword>
<feature type="transmembrane region" description="Helical" evidence="8">
    <location>
        <begin position="165"/>
        <end position="184"/>
    </location>
</feature>
<dbReference type="AlphaFoldDB" id="A0A7V9Z260"/>
<keyword evidence="6 8" id="KW-1133">Transmembrane helix</keyword>
<evidence type="ECO:0000313" key="11">
    <source>
        <dbReference type="Proteomes" id="UP000580891"/>
    </source>
</evidence>
<dbReference type="InterPro" id="IPR011701">
    <property type="entry name" value="MFS"/>
</dbReference>
<sequence length="420" mass="45970">MEWMEHLYQQSNTNKKYDSLKGKRWAIVSLASIPLVMTLGNSMLIPVLPMIEKKLNISAFQSSMIITVYSIVAIILIPIAGYLSDRIGRKKVIIPSLVLAAIGGIISGWASWKVDNPYVLILIGRALQGVGAAGAAPIVLPLVGDMYKNESEVSNCLGIIETANTFGKVLSPILGALLAGIIWFMPFFAFPVFCAISIALMLFFIRAPHTIQEVVPLKQFLYGVKQIFQREGRWLYAIFAIGGILMFVLFGVLFFLSSMLEEKHQMDGVKKGFMLALPLGALCLAAFVAGKKINKNKVLMKWLTFIGISILAIAIFLLSFFENIWILLTIFFFSGIGIGIALPCLDALITEGIEKKERGTITSIYSSMRFIGVALGPPIIALLMKQSTNVMFYLLTGLCLLASIVILTAIKPSIEGSDSA</sequence>
<evidence type="ECO:0000256" key="4">
    <source>
        <dbReference type="ARBA" id="ARBA00022475"/>
    </source>
</evidence>
<evidence type="ECO:0000256" key="3">
    <source>
        <dbReference type="ARBA" id="ARBA00022448"/>
    </source>
</evidence>
<feature type="transmembrane region" description="Helical" evidence="8">
    <location>
        <begin position="234"/>
        <end position="260"/>
    </location>
</feature>
<organism evidence="10 11">
    <name type="scientific">[Anoxybacillus] calidus</name>
    <dbReference type="NCBI Taxonomy" id="575178"/>
    <lineage>
        <taxon>Bacteria</taxon>
        <taxon>Bacillati</taxon>
        <taxon>Bacillota</taxon>
        <taxon>Bacilli</taxon>
        <taxon>Bacillales</taxon>
        <taxon>Anoxybacillaceae</taxon>
        <taxon>Paranoxybacillus</taxon>
    </lineage>
</organism>
<dbReference type="PROSITE" id="PS00216">
    <property type="entry name" value="SUGAR_TRANSPORT_1"/>
    <property type="match status" value="1"/>
</dbReference>
<gene>
    <name evidence="10" type="ORF">HNQ85_003015</name>
</gene>
<comment type="caution">
    <text evidence="10">The sequence shown here is derived from an EMBL/GenBank/DDBJ whole genome shotgun (WGS) entry which is preliminary data.</text>
</comment>
<dbReference type="Pfam" id="PF07690">
    <property type="entry name" value="MFS_1"/>
    <property type="match status" value="1"/>
</dbReference>
<evidence type="ECO:0000313" key="10">
    <source>
        <dbReference type="EMBL" id="MBA2872703.1"/>
    </source>
</evidence>
<feature type="domain" description="Major facilitator superfamily (MFS) profile" evidence="9">
    <location>
        <begin position="26"/>
        <end position="414"/>
    </location>
</feature>
<evidence type="ECO:0000256" key="7">
    <source>
        <dbReference type="ARBA" id="ARBA00023136"/>
    </source>
</evidence>
<evidence type="ECO:0000256" key="2">
    <source>
        <dbReference type="ARBA" id="ARBA00007520"/>
    </source>
</evidence>
<evidence type="ECO:0000256" key="5">
    <source>
        <dbReference type="ARBA" id="ARBA00022692"/>
    </source>
</evidence>
<dbReference type="InterPro" id="IPR050189">
    <property type="entry name" value="MFS_Efflux_Transporters"/>
</dbReference>
<dbReference type="InterPro" id="IPR020846">
    <property type="entry name" value="MFS_dom"/>
</dbReference>
<reference evidence="10 11" key="1">
    <citation type="submission" date="2020-07" db="EMBL/GenBank/DDBJ databases">
        <title>Genomic Encyclopedia of Type Strains, Phase IV (KMG-IV): sequencing the most valuable type-strain genomes for metagenomic binning, comparative biology and taxonomic classification.</title>
        <authorList>
            <person name="Goeker M."/>
        </authorList>
    </citation>
    <scope>NUCLEOTIDE SEQUENCE [LARGE SCALE GENOMIC DNA]</scope>
    <source>
        <strain evidence="10 11">DSM 25220</strain>
    </source>
</reference>
<dbReference type="InterPro" id="IPR001958">
    <property type="entry name" value="Tet-R_TetA/multi-R_MdtG-like"/>
</dbReference>